<feature type="domain" description="AB hydrolase-1" evidence="2">
    <location>
        <begin position="38"/>
        <end position="138"/>
    </location>
</feature>
<evidence type="ECO:0000259" key="2">
    <source>
        <dbReference type="Pfam" id="PF00561"/>
    </source>
</evidence>
<dbReference type="Gene3D" id="3.40.50.1820">
    <property type="entry name" value="alpha/beta hydrolase"/>
    <property type="match status" value="1"/>
</dbReference>
<evidence type="ECO:0000313" key="3">
    <source>
        <dbReference type="EMBL" id="TDS77165.1"/>
    </source>
</evidence>
<dbReference type="AlphaFoldDB" id="A0A4R7FLA1"/>
<gene>
    <name evidence="3" type="ORF">CLV52_2105</name>
</gene>
<dbReference type="GO" id="GO:0003824">
    <property type="term" value="F:catalytic activity"/>
    <property type="evidence" value="ECO:0007669"/>
    <property type="project" value="UniProtKB-ARBA"/>
</dbReference>
<dbReference type="InterPro" id="IPR050266">
    <property type="entry name" value="AB_hydrolase_sf"/>
</dbReference>
<accession>A0A4R7FLA1</accession>
<proteinExistence type="predicted"/>
<dbReference type="EMBL" id="SOAM01000002">
    <property type="protein sequence ID" value="TDS77165.1"/>
    <property type="molecule type" value="Genomic_DNA"/>
</dbReference>
<dbReference type="Pfam" id="PF00561">
    <property type="entry name" value="Abhydrolase_1"/>
    <property type="match status" value="1"/>
</dbReference>
<dbReference type="PRINTS" id="PR00111">
    <property type="entry name" value="ABHYDROLASE"/>
</dbReference>
<evidence type="ECO:0000256" key="1">
    <source>
        <dbReference type="SAM" id="MobiDB-lite"/>
    </source>
</evidence>
<comment type="caution">
    <text evidence="3">The sequence shown here is derived from an EMBL/GenBank/DDBJ whole genome shotgun (WGS) entry which is preliminary data.</text>
</comment>
<dbReference type="Proteomes" id="UP000295344">
    <property type="component" value="Unassembled WGS sequence"/>
</dbReference>
<dbReference type="GO" id="GO:0016020">
    <property type="term" value="C:membrane"/>
    <property type="evidence" value="ECO:0007669"/>
    <property type="project" value="TreeGrafter"/>
</dbReference>
<dbReference type="InterPro" id="IPR000073">
    <property type="entry name" value="AB_hydrolase_1"/>
</dbReference>
<sequence>MAGAVEPVEIRTAAGVLAVHEFGAGVPTVLWHGHWVDGSSWGYVLPALLPGRRLLVVDAPGWGRSGRLESGAGPTELVDAADRVAEDLAPGTPVDWVGVGWGGRIGLELAARFPRRVRSVIAAMADPGPMPDEERRAVLRILRRLRIVGPVGAVGRAIVADQLSPASGTEPQTVGSILDALLLAGRMRAAASVLRFDVRRPDVTGLLPRLTAPLLLVAGDATSPCRPTARPPQRHLRPSRG</sequence>
<dbReference type="PANTHER" id="PTHR43798:SF33">
    <property type="entry name" value="HYDROLASE, PUTATIVE (AFU_ORTHOLOGUE AFUA_2G14860)-RELATED"/>
    <property type="match status" value="1"/>
</dbReference>
<feature type="compositionally biased region" description="Basic residues" evidence="1">
    <location>
        <begin position="232"/>
        <end position="241"/>
    </location>
</feature>
<keyword evidence="4" id="KW-1185">Reference proteome</keyword>
<dbReference type="OrthoDB" id="3396704at2"/>
<dbReference type="SUPFAM" id="SSF53474">
    <property type="entry name" value="alpha/beta-Hydrolases"/>
    <property type="match status" value="1"/>
</dbReference>
<feature type="region of interest" description="Disordered" evidence="1">
    <location>
        <begin position="221"/>
        <end position="241"/>
    </location>
</feature>
<reference evidence="3 4" key="1">
    <citation type="submission" date="2019-03" db="EMBL/GenBank/DDBJ databases">
        <title>Genomic Encyclopedia of Archaeal and Bacterial Type Strains, Phase II (KMG-II): from individual species to whole genera.</title>
        <authorList>
            <person name="Goeker M."/>
        </authorList>
    </citation>
    <scope>NUCLEOTIDE SEQUENCE [LARGE SCALE GENOMIC DNA]</scope>
    <source>
        <strain evidence="3 4">DSM 24782</strain>
    </source>
</reference>
<name>A0A4R7FLA1_9MICO</name>
<protein>
    <submittedName>
        <fullName evidence="3">Pimeloyl-ACP methyl ester carboxylesterase</fullName>
    </submittedName>
</protein>
<organism evidence="3 4">
    <name type="scientific">Amnibacterium kyonggiense</name>
    <dbReference type="NCBI Taxonomy" id="595671"/>
    <lineage>
        <taxon>Bacteria</taxon>
        <taxon>Bacillati</taxon>
        <taxon>Actinomycetota</taxon>
        <taxon>Actinomycetes</taxon>
        <taxon>Micrococcales</taxon>
        <taxon>Microbacteriaceae</taxon>
        <taxon>Amnibacterium</taxon>
    </lineage>
</organism>
<dbReference type="RefSeq" id="WP_133766270.1">
    <property type="nucleotide sequence ID" value="NZ_BAAARP010000002.1"/>
</dbReference>
<dbReference type="PANTHER" id="PTHR43798">
    <property type="entry name" value="MONOACYLGLYCEROL LIPASE"/>
    <property type="match status" value="1"/>
</dbReference>
<evidence type="ECO:0000313" key="4">
    <source>
        <dbReference type="Proteomes" id="UP000295344"/>
    </source>
</evidence>
<dbReference type="InterPro" id="IPR029058">
    <property type="entry name" value="AB_hydrolase_fold"/>
</dbReference>